<sequence length="317" mass="35399">MLKCLSAAALQWFIYSSCVIVLGIGSVLVWVGFLVQSSAFIQVLDYSYAGFIVIACGGILIFIAFIGIIGAWKQRKFFLTLFIVSSIIIGSLLIIFGGVLIYIRNVSGDYLKDKASCIKHFPKADEISNQAAEVFCKLPCPCSLEQEKADELKLKSFYKGSAINMLNCNPCESIQIYDSSVQNELEDWIFSKLGYTVNETDCAVTTSQFENGYFNESSNYITLVTWIENKFKCSGLCTYNKLLFFSDVNLAYPSEACYGKVKDWAQSNFLNYGIVSIALGVYQLVILYFTFALCCCPKRKFDLPPEALNSPNKAIKI</sequence>
<feature type="transmembrane region" description="Helical" evidence="5">
    <location>
        <begin position="47"/>
        <end position="72"/>
    </location>
</feature>
<dbReference type="InterPro" id="IPR018499">
    <property type="entry name" value="Tetraspanin/Peripherin"/>
</dbReference>
<dbReference type="GO" id="GO:0016020">
    <property type="term" value="C:membrane"/>
    <property type="evidence" value="ECO:0007669"/>
    <property type="project" value="UniProtKB-SubCell"/>
</dbReference>
<proteinExistence type="predicted"/>
<dbReference type="OrthoDB" id="6134317at2759"/>
<accession>A0A1R2BR46</accession>
<reference evidence="6 7" key="1">
    <citation type="submission" date="2016-11" db="EMBL/GenBank/DDBJ databases">
        <title>The macronuclear genome of Stentor coeruleus: a giant cell with tiny introns.</title>
        <authorList>
            <person name="Slabodnick M."/>
            <person name="Ruby J.G."/>
            <person name="Reiff S.B."/>
            <person name="Swart E.C."/>
            <person name="Gosai S."/>
            <person name="Prabakaran S."/>
            <person name="Witkowska E."/>
            <person name="Larue G.E."/>
            <person name="Fisher S."/>
            <person name="Freeman R.M."/>
            <person name="Gunawardena J."/>
            <person name="Chu W."/>
            <person name="Stover N.A."/>
            <person name="Gregory B.D."/>
            <person name="Nowacki M."/>
            <person name="Derisi J."/>
            <person name="Roy S.W."/>
            <person name="Marshall W.F."/>
            <person name="Sood P."/>
        </authorList>
    </citation>
    <scope>NUCLEOTIDE SEQUENCE [LARGE SCALE GENOMIC DNA]</scope>
    <source>
        <strain evidence="6">WM001</strain>
    </source>
</reference>
<comment type="caution">
    <text evidence="6">The sequence shown here is derived from an EMBL/GenBank/DDBJ whole genome shotgun (WGS) entry which is preliminary data.</text>
</comment>
<organism evidence="6 7">
    <name type="scientific">Stentor coeruleus</name>
    <dbReference type="NCBI Taxonomy" id="5963"/>
    <lineage>
        <taxon>Eukaryota</taxon>
        <taxon>Sar</taxon>
        <taxon>Alveolata</taxon>
        <taxon>Ciliophora</taxon>
        <taxon>Postciliodesmatophora</taxon>
        <taxon>Heterotrichea</taxon>
        <taxon>Heterotrichida</taxon>
        <taxon>Stentoridae</taxon>
        <taxon>Stentor</taxon>
    </lineage>
</organism>
<name>A0A1R2BR46_9CILI</name>
<evidence type="ECO:0000256" key="1">
    <source>
        <dbReference type="ARBA" id="ARBA00004141"/>
    </source>
</evidence>
<protein>
    <recommendedName>
        <fullName evidence="8">Tetraspanin family protein</fullName>
    </recommendedName>
</protein>
<evidence type="ECO:0000313" key="6">
    <source>
        <dbReference type="EMBL" id="OMJ79206.1"/>
    </source>
</evidence>
<feature type="transmembrane region" description="Helical" evidence="5">
    <location>
        <begin position="269"/>
        <end position="291"/>
    </location>
</feature>
<evidence type="ECO:0008006" key="8">
    <source>
        <dbReference type="Google" id="ProtNLM"/>
    </source>
</evidence>
<dbReference type="AlphaFoldDB" id="A0A1R2BR46"/>
<dbReference type="Proteomes" id="UP000187209">
    <property type="component" value="Unassembled WGS sequence"/>
</dbReference>
<keyword evidence="7" id="KW-1185">Reference proteome</keyword>
<keyword evidence="4 5" id="KW-0472">Membrane</keyword>
<evidence type="ECO:0000256" key="4">
    <source>
        <dbReference type="ARBA" id="ARBA00023136"/>
    </source>
</evidence>
<feature type="transmembrane region" description="Helical" evidence="5">
    <location>
        <begin position="12"/>
        <end position="35"/>
    </location>
</feature>
<keyword evidence="3 5" id="KW-1133">Transmembrane helix</keyword>
<evidence type="ECO:0000256" key="2">
    <source>
        <dbReference type="ARBA" id="ARBA00022692"/>
    </source>
</evidence>
<feature type="transmembrane region" description="Helical" evidence="5">
    <location>
        <begin position="78"/>
        <end position="103"/>
    </location>
</feature>
<evidence type="ECO:0000256" key="5">
    <source>
        <dbReference type="SAM" id="Phobius"/>
    </source>
</evidence>
<evidence type="ECO:0000256" key="3">
    <source>
        <dbReference type="ARBA" id="ARBA00022989"/>
    </source>
</evidence>
<dbReference type="Pfam" id="PF00335">
    <property type="entry name" value="Tetraspanin"/>
    <property type="match status" value="1"/>
</dbReference>
<gene>
    <name evidence="6" type="ORF">SteCoe_20805</name>
</gene>
<dbReference type="EMBL" id="MPUH01000482">
    <property type="protein sequence ID" value="OMJ79206.1"/>
    <property type="molecule type" value="Genomic_DNA"/>
</dbReference>
<evidence type="ECO:0000313" key="7">
    <source>
        <dbReference type="Proteomes" id="UP000187209"/>
    </source>
</evidence>
<comment type="subcellular location">
    <subcellularLocation>
        <location evidence="1">Membrane</location>
        <topology evidence="1">Multi-pass membrane protein</topology>
    </subcellularLocation>
</comment>
<keyword evidence="2 5" id="KW-0812">Transmembrane</keyword>